<reference evidence="2 3" key="1">
    <citation type="submission" date="2014-07" db="EMBL/GenBank/DDBJ databases">
        <title>Genome Sequence of Rhodococcus opacus Strain R7, a Biodegrader of Mono- and Polycyclic Aromatic Hydrocarbons.</title>
        <authorList>
            <person name="Di Gennaro P."/>
            <person name="Zampolli J."/>
            <person name="Presti I."/>
            <person name="Cappelletti M."/>
            <person name="D'Ursi P."/>
            <person name="Orro A."/>
            <person name="Mezzelani A."/>
            <person name="Milanesi L."/>
        </authorList>
    </citation>
    <scope>NUCLEOTIDE SEQUENCE [LARGE SCALE GENOMIC DNA]</scope>
    <source>
        <strain evidence="2 3">R7</strain>
        <plasmid evidence="2">pPDG1</plasmid>
    </source>
</reference>
<sequence length="335" mass="34632">MIAVIHTKSPGPAGVAVVDDAPEPESPGENDAVLALSAAGLNRHELFLVNNRTGAEPPLILGADGVGTVTQVGSPAHAALVGTTVLIDPCIGWPDDAQLPEVPEILGGPRPGTFAQRITVPLNNIHPVPPHLTCREAAALGLSASTAYRALFTRGGLQPGEHVVITGISGGVGPLALAFAVAAGAEVTVITRRRDSADRARQLGAAHAIVGAEDFEAALTRRADLVVDSVGGSVFGSAVRALRPGGRVVTFGATTGADVPISLRDLFFRQIDIRGTSMGNAHDFRAMLEFVEHHKIRPVIDTVYPLAAAPEVFAAMDTAPGFGKTVFDIEGTSRS</sequence>
<dbReference type="AlphaFoldDB" id="A0A076EXW8"/>
<protein>
    <submittedName>
        <fullName evidence="2">Alcohol dehydrogenase</fullName>
    </submittedName>
</protein>
<gene>
    <name evidence="2" type="ORF">EP51_41110</name>
</gene>
<keyword evidence="2" id="KW-0614">Plasmid</keyword>
<dbReference type="Gene3D" id="3.40.50.720">
    <property type="entry name" value="NAD(P)-binding Rossmann-like Domain"/>
    <property type="match status" value="1"/>
</dbReference>
<dbReference type="InterPro" id="IPR052711">
    <property type="entry name" value="Zinc_ADH-like"/>
</dbReference>
<feature type="domain" description="Enoyl reductase (ER)" evidence="1">
    <location>
        <begin position="11"/>
        <end position="327"/>
    </location>
</feature>
<dbReference type="Pfam" id="PF08240">
    <property type="entry name" value="ADH_N"/>
    <property type="match status" value="1"/>
</dbReference>
<dbReference type="InterPro" id="IPR036291">
    <property type="entry name" value="NAD(P)-bd_dom_sf"/>
</dbReference>
<dbReference type="PANTHER" id="PTHR45033">
    <property type="match status" value="1"/>
</dbReference>
<organism evidence="2 3">
    <name type="scientific">Rhodococcus opacus</name>
    <name type="common">Nocardia opaca</name>
    <dbReference type="NCBI Taxonomy" id="37919"/>
    <lineage>
        <taxon>Bacteria</taxon>
        <taxon>Bacillati</taxon>
        <taxon>Actinomycetota</taxon>
        <taxon>Actinomycetes</taxon>
        <taxon>Mycobacteriales</taxon>
        <taxon>Nocardiaceae</taxon>
        <taxon>Rhodococcus</taxon>
    </lineage>
</organism>
<evidence type="ECO:0000313" key="2">
    <source>
        <dbReference type="EMBL" id="AII10636.1"/>
    </source>
</evidence>
<evidence type="ECO:0000313" key="3">
    <source>
        <dbReference type="Proteomes" id="UP000028488"/>
    </source>
</evidence>
<dbReference type="GO" id="GO:0016491">
    <property type="term" value="F:oxidoreductase activity"/>
    <property type="evidence" value="ECO:0007669"/>
    <property type="project" value="InterPro"/>
</dbReference>
<dbReference type="Pfam" id="PF00107">
    <property type="entry name" value="ADH_zinc_N"/>
    <property type="match status" value="1"/>
</dbReference>
<geneLocation type="plasmid" evidence="2 3">
    <name>pPDG1</name>
</geneLocation>
<accession>A0A076EXW8</accession>
<dbReference type="EMBL" id="CP008948">
    <property type="protein sequence ID" value="AII10636.1"/>
    <property type="molecule type" value="Genomic_DNA"/>
</dbReference>
<proteinExistence type="predicted"/>
<dbReference type="RefSeq" id="WP_128642736.1">
    <property type="nucleotide sequence ID" value="NZ_CP008948.1"/>
</dbReference>
<dbReference type="Proteomes" id="UP000028488">
    <property type="component" value="Plasmid pPDG1"/>
</dbReference>
<dbReference type="InterPro" id="IPR013154">
    <property type="entry name" value="ADH-like_N"/>
</dbReference>
<dbReference type="Gene3D" id="3.90.180.10">
    <property type="entry name" value="Medium-chain alcohol dehydrogenases, catalytic domain"/>
    <property type="match status" value="1"/>
</dbReference>
<dbReference type="InterPro" id="IPR020843">
    <property type="entry name" value="ER"/>
</dbReference>
<dbReference type="SUPFAM" id="SSF50129">
    <property type="entry name" value="GroES-like"/>
    <property type="match status" value="1"/>
</dbReference>
<dbReference type="InterPro" id="IPR011032">
    <property type="entry name" value="GroES-like_sf"/>
</dbReference>
<dbReference type="PANTHER" id="PTHR45033:SF3">
    <property type="entry name" value="DEHYDROGENASE, PUTATIVE (AFU_ORTHOLOGUE AFUA_2G13270)-RELATED"/>
    <property type="match status" value="1"/>
</dbReference>
<evidence type="ECO:0000259" key="1">
    <source>
        <dbReference type="SMART" id="SM00829"/>
    </source>
</evidence>
<dbReference type="SUPFAM" id="SSF51735">
    <property type="entry name" value="NAD(P)-binding Rossmann-fold domains"/>
    <property type="match status" value="1"/>
</dbReference>
<dbReference type="InterPro" id="IPR013149">
    <property type="entry name" value="ADH-like_C"/>
</dbReference>
<dbReference type="SMART" id="SM00829">
    <property type="entry name" value="PKS_ER"/>
    <property type="match status" value="1"/>
</dbReference>
<name>A0A076EXW8_RHOOP</name>